<keyword evidence="11" id="KW-1185">Reference proteome</keyword>
<dbReference type="InterPro" id="IPR005828">
    <property type="entry name" value="MFS_sugar_transport-like"/>
</dbReference>
<feature type="transmembrane region" description="Helical" evidence="8">
    <location>
        <begin position="131"/>
        <end position="152"/>
    </location>
</feature>
<feature type="transmembrane region" description="Helical" evidence="8">
    <location>
        <begin position="77"/>
        <end position="95"/>
    </location>
</feature>
<feature type="region of interest" description="Disordered" evidence="7">
    <location>
        <begin position="1"/>
        <end position="27"/>
    </location>
</feature>
<feature type="transmembrane region" description="Helical" evidence="8">
    <location>
        <begin position="492"/>
        <end position="512"/>
    </location>
</feature>
<evidence type="ECO:0000256" key="5">
    <source>
        <dbReference type="ARBA" id="ARBA00022989"/>
    </source>
</evidence>
<keyword evidence="4 8" id="KW-0812">Transmembrane</keyword>
<dbReference type="InterPro" id="IPR005829">
    <property type="entry name" value="Sugar_transporter_CS"/>
</dbReference>
<evidence type="ECO:0000256" key="3">
    <source>
        <dbReference type="ARBA" id="ARBA00022448"/>
    </source>
</evidence>
<dbReference type="EMBL" id="CP066065">
    <property type="protein sequence ID" value="QQC43598.1"/>
    <property type="molecule type" value="Genomic_DNA"/>
</dbReference>
<dbReference type="PRINTS" id="PR00171">
    <property type="entry name" value="SUGRTRNSPORT"/>
</dbReference>
<evidence type="ECO:0000256" key="2">
    <source>
        <dbReference type="ARBA" id="ARBA00010992"/>
    </source>
</evidence>
<feature type="transmembrane region" description="Helical" evidence="8">
    <location>
        <begin position="462"/>
        <end position="486"/>
    </location>
</feature>
<accession>A0AAQ0BXA5</accession>
<evidence type="ECO:0000313" key="11">
    <source>
        <dbReference type="Proteomes" id="UP000595220"/>
    </source>
</evidence>
<dbReference type="GO" id="GO:0022857">
    <property type="term" value="F:transmembrane transporter activity"/>
    <property type="evidence" value="ECO:0007669"/>
    <property type="project" value="InterPro"/>
</dbReference>
<comment type="similarity">
    <text evidence="2">Belongs to the major facilitator superfamily. Sugar transporter (TC 2.A.1.1) family.</text>
</comment>
<name>A0AAQ0BXA5_9ACTO</name>
<dbReference type="Pfam" id="PF00083">
    <property type="entry name" value="Sugar_tr"/>
    <property type="match status" value="1"/>
</dbReference>
<keyword evidence="3" id="KW-0813">Transport</keyword>
<evidence type="ECO:0000256" key="8">
    <source>
        <dbReference type="SAM" id="Phobius"/>
    </source>
</evidence>
<keyword evidence="5 8" id="KW-1133">Transmembrane helix</keyword>
<organism evidence="10 11">
    <name type="scientific">Schaalia meyeri</name>
    <dbReference type="NCBI Taxonomy" id="52773"/>
    <lineage>
        <taxon>Bacteria</taxon>
        <taxon>Bacillati</taxon>
        <taxon>Actinomycetota</taxon>
        <taxon>Actinomycetes</taxon>
        <taxon>Actinomycetales</taxon>
        <taxon>Actinomycetaceae</taxon>
        <taxon>Schaalia</taxon>
    </lineage>
</organism>
<dbReference type="AlphaFoldDB" id="A0AAQ0BXA5"/>
<evidence type="ECO:0000256" key="6">
    <source>
        <dbReference type="ARBA" id="ARBA00023136"/>
    </source>
</evidence>
<feature type="transmembrane region" description="Helical" evidence="8">
    <location>
        <begin position="164"/>
        <end position="186"/>
    </location>
</feature>
<dbReference type="Gene3D" id="1.20.1250.20">
    <property type="entry name" value="MFS general substrate transporter like domains"/>
    <property type="match status" value="1"/>
</dbReference>
<evidence type="ECO:0000256" key="1">
    <source>
        <dbReference type="ARBA" id="ARBA00004651"/>
    </source>
</evidence>
<keyword evidence="6 8" id="KW-0472">Membrane</keyword>
<feature type="transmembrane region" description="Helical" evidence="8">
    <location>
        <begin position="34"/>
        <end position="57"/>
    </location>
</feature>
<evidence type="ECO:0000256" key="4">
    <source>
        <dbReference type="ARBA" id="ARBA00022692"/>
    </source>
</evidence>
<dbReference type="PANTHER" id="PTHR48020">
    <property type="entry name" value="PROTON MYO-INOSITOL COTRANSPORTER"/>
    <property type="match status" value="1"/>
</dbReference>
<dbReference type="InterPro" id="IPR020846">
    <property type="entry name" value="MFS_dom"/>
</dbReference>
<feature type="transmembrane region" description="Helical" evidence="8">
    <location>
        <begin position="393"/>
        <end position="413"/>
    </location>
</feature>
<dbReference type="InterPro" id="IPR003663">
    <property type="entry name" value="Sugar/inositol_transpt"/>
</dbReference>
<dbReference type="KEGG" id="amy:ADJ76_08005"/>
<dbReference type="Proteomes" id="UP000595220">
    <property type="component" value="Chromosome"/>
</dbReference>
<evidence type="ECO:0000256" key="7">
    <source>
        <dbReference type="SAM" id="MobiDB-lite"/>
    </source>
</evidence>
<evidence type="ECO:0000313" key="10">
    <source>
        <dbReference type="EMBL" id="QQC43598.1"/>
    </source>
</evidence>
<dbReference type="InterPro" id="IPR050814">
    <property type="entry name" value="Myo-inositol_Transporter"/>
</dbReference>
<gene>
    <name evidence="10" type="ORF">I6H42_07385</name>
</gene>
<feature type="transmembrane region" description="Helical" evidence="8">
    <location>
        <begin position="360"/>
        <end position="381"/>
    </location>
</feature>
<sequence>MRTQPESIGTPTDRELRELTDSTPASGPRRSLKLLATIATFGSLLFGYDTGVIAGALPYMYMPRIAGGLGINEFEEGLVGGILAIGAAVGAIAAGRLSDRHGRRQGILILALIFIVGTIGCTFSPGIYALYLFRFILGIAVGGASATVPIYLSESAPTRVRGGLVALDQFMIVAGQLLAYSMNAALSHAHGGPRVLVSSDPSGTLTPGQWYSWDEVSRVATAIVTDGDGAAWRWMLVLATIPAILLWIGMRLMPESGRWYASKERYYEAIGALKRIRDPHLDDVAAEVGDMISLRATETSQGHWSLLRTVSVTWTRRLLLIGVGLACFDQLTGINTAMYYLPKILAAAGFSSADSITLNVITGIVACVGAAFGLFLVSRLARRHVGIYQETGVTLSLFALAITFGLGIAPYTLADGTISDSIPAYLPWLVVILVSLFVFAKQSGTVNWVLVSEIFPARIRGVAQGFAVGCGWIMNAVVTGVFPIMIARMGATWTYVTFGVINIVSLCFYLFIVPETRGVSLEQFERSFSAKHGA</sequence>
<dbReference type="GO" id="GO:0005886">
    <property type="term" value="C:plasma membrane"/>
    <property type="evidence" value="ECO:0007669"/>
    <property type="project" value="UniProtKB-SubCell"/>
</dbReference>
<evidence type="ECO:0000259" key="9">
    <source>
        <dbReference type="PROSITE" id="PS50850"/>
    </source>
</evidence>
<dbReference type="InterPro" id="IPR036259">
    <property type="entry name" value="MFS_trans_sf"/>
</dbReference>
<feature type="compositionally biased region" description="Polar residues" evidence="7">
    <location>
        <begin position="1"/>
        <end position="10"/>
    </location>
</feature>
<dbReference type="SUPFAM" id="SSF103473">
    <property type="entry name" value="MFS general substrate transporter"/>
    <property type="match status" value="1"/>
</dbReference>
<protein>
    <submittedName>
        <fullName evidence="10">MFS transporter</fullName>
    </submittedName>
</protein>
<dbReference type="RefSeq" id="WP_050695553.1">
    <property type="nucleotide sequence ID" value="NZ_CP012072.1"/>
</dbReference>
<feature type="domain" description="Major facilitator superfamily (MFS) profile" evidence="9">
    <location>
        <begin position="35"/>
        <end position="517"/>
    </location>
</feature>
<dbReference type="PROSITE" id="PS00217">
    <property type="entry name" value="SUGAR_TRANSPORT_2"/>
    <property type="match status" value="1"/>
</dbReference>
<dbReference type="PROSITE" id="PS50850">
    <property type="entry name" value="MFS"/>
    <property type="match status" value="1"/>
</dbReference>
<feature type="transmembrane region" description="Helical" evidence="8">
    <location>
        <begin position="107"/>
        <end position="125"/>
    </location>
</feature>
<comment type="subcellular location">
    <subcellularLocation>
        <location evidence="1">Cell membrane</location>
        <topology evidence="1">Multi-pass membrane protein</topology>
    </subcellularLocation>
</comment>
<feature type="transmembrane region" description="Helical" evidence="8">
    <location>
        <begin position="231"/>
        <end position="250"/>
    </location>
</feature>
<feature type="transmembrane region" description="Helical" evidence="8">
    <location>
        <begin position="318"/>
        <end position="340"/>
    </location>
</feature>
<proteinExistence type="inferred from homology"/>
<feature type="transmembrane region" description="Helical" evidence="8">
    <location>
        <begin position="425"/>
        <end position="450"/>
    </location>
</feature>
<reference evidence="10 11" key="1">
    <citation type="submission" date="2020-12" db="EMBL/GenBank/DDBJ databases">
        <title>FDA dAtabase for Regulatory Grade micrObial Sequences (FDA-ARGOS): Supporting development and validation of Infectious Disease Dx tests.</title>
        <authorList>
            <person name="Sproer C."/>
            <person name="Gronow S."/>
            <person name="Severitt S."/>
            <person name="Schroder I."/>
            <person name="Tallon L."/>
            <person name="Sadzewicz L."/>
            <person name="Zhao X."/>
            <person name="Boylan J."/>
            <person name="Ott S."/>
            <person name="Bowen H."/>
            <person name="Vavikolanu K."/>
            <person name="Mehta A."/>
            <person name="Aluvathingal J."/>
            <person name="Nadendla S."/>
            <person name="Lowell S."/>
            <person name="Myers T."/>
            <person name="Yan Y."/>
            <person name="Sichtig H."/>
        </authorList>
    </citation>
    <scope>NUCLEOTIDE SEQUENCE [LARGE SCALE GENOMIC DNA]</scope>
    <source>
        <strain evidence="10 11">FDAARGOS_985</strain>
    </source>
</reference>
<dbReference type="PANTHER" id="PTHR48020:SF12">
    <property type="entry name" value="PROTON MYO-INOSITOL COTRANSPORTER"/>
    <property type="match status" value="1"/>
</dbReference>